<evidence type="ECO:0000313" key="2">
    <source>
        <dbReference type="Proteomes" id="UP001165565"/>
    </source>
</evidence>
<protein>
    <submittedName>
        <fullName evidence="1">Uncharacterized protein</fullName>
    </submittedName>
</protein>
<evidence type="ECO:0000313" key="1">
    <source>
        <dbReference type="EMBL" id="MCW6535843.1"/>
    </source>
</evidence>
<gene>
    <name evidence="1" type="ORF">NEE01_13750</name>
</gene>
<comment type="caution">
    <text evidence="1">The sequence shown here is derived from an EMBL/GenBank/DDBJ whole genome shotgun (WGS) entry which is preliminary data.</text>
</comment>
<reference evidence="1" key="1">
    <citation type="submission" date="2022-06" db="EMBL/GenBank/DDBJ databases">
        <title>Sphingomonas sp. nov. isolated from rhizosphere soil of tomato.</title>
        <authorList>
            <person name="Dong H."/>
            <person name="Gao R."/>
        </authorList>
    </citation>
    <scope>NUCLEOTIDE SEQUENCE</scope>
    <source>
        <strain evidence="1">MMSM24</strain>
    </source>
</reference>
<sequence>MTKHGAGTPLLPEEIERILWSARRAGTILILPREQPQPTIDALTDQGLVRRQLGHIVLTLQGQERRRQCAHYMAALA</sequence>
<keyword evidence="2" id="KW-1185">Reference proteome</keyword>
<name>A0AA41ZHL8_9SPHN</name>
<dbReference type="Proteomes" id="UP001165565">
    <property type="component" value="Unassembled WGS sequence"/>
</dbReference>
<dbReference type="AlphaFoldDB" id="A0AA41ZHL8"/>
<accession>A0AA41ZHL8</accession>
<organism evidence="1 2">
    <name type="scientific">Sphingomonas lycopersici</name>
    <dbReference type="NCBI Taxonomy" id="2951807"/>
    <lineage>
        <taxon>Bacteria</taxon>
        <taxon>Pseudomonadati</taxon>
        <taxon>Pseudomonadota</taxon>
        <taxon>Alphaproteobacteria</taxon>
        <taxon>Sphingomonadales</taxon>
        <taxon>Sphingomonadaceae</taxon>
        <taxon>Sphingomonas</taxon>
    </lineage>
</organism>
<dbReference type="EMBL" id="JANFAV010000009">
    <property type="protein sequence ID" value="MCW6535843.1"/>
    <property type="molecule type" value="Genomic_DNA"/>
</dbReference>
<proteinExistence type="predicted"/>
<dbReference type="RefSeq" id="WP_179513396.1">
    <property type="nucleotide sequence ID" value="NZ_JANFAU010000010.1"/>
</dbReference>